<sequence length="469" mass="53355">MPAGKPSSQPSSNHAGSDHSHSKSRTKTSRPRRHSHGKLTPHDHSDASNLKIPKHAIFTADDSEGHELKDDQGRGLYRLDEGSQIWRTFDGTVIYWEVHQLTYKELSEAIWNWAERGLEPTQKLYIASLRPPHGGHRSGLLDFFCSHRQKLVRDHIQRIYSDLYLILRTWTELKDYLEQLNDKNAVQESSQTLKKIENRLTFHLMVALREYCGLPLDPKHPDKPSWPVSSGLDEKQETIRLKSAALISSTKDNSGSADSSSNISENSKTSRGRSTPRRQDSETKALCCHCHQILDEDKKTDREVIQSKDNANLLSLPRPYKSPSSSSTHDHEKSESSRTHSDTSRSSSRNNKSDTERRSHSRSRKENQRTRSKSKTRKESEHKSREHKSPDQAQVHKGKHSGSGPSTQGLQQPHTSKVTRTRRHSNDHNVKGKKKSHDDDHESSDDSSLISFDSTQFSNTLGMIFHHCS</sequence>
<feature type="compositionally biased region" description="Basic residues" evidence="1">
    <location>
        <begin position="22"/>
        <end position="39"/>
    </location>
</feature>
<feature type="compositionally biased region" description="Low complexity" evidence="1">
    <location>
        <begin position="248"/>
        <end position="269"/>
    </location>
</feature>
<keyword evidence="3" id="KW-1185">Reference proteome</keyword>
<feature type="region of interest" description="Disordered" evidence="1">
    <location>
        <begin position="308"/>
        <end position="452"/>
    </location>
</feature>
<evidence type="ECO:0000256" key="1">
    <source>
        <dbReference type="SAM" id="MobiDB-lite"/>
    </source>
</evidence>
<name>A0A0L0UZN4_9BASI</name>
<dbReference type="Proteomes" id="UP000054564">
    <property type="component" value="Unassembled WGS sequence"/>
</dbReference>
<proteinExistence type="predicted"/>
<comment type="caution">
    <text evidence="2">The sequence shown here is derived from an EMBL/GenBank/DDBJ whole genome shotgun (WGS) entry which is preliminary data.</text>
</comment>
<feature type="region of interest" description="Disordered" evidence="1">
    <location>
        <begin position="248"/>
        <end position="283"/>
    </location>
</feature>
<evidence type="ECO:0000313" key="3">
    <source>
        <dbReference type="Proteomes" id="UP000054564"/>
    </source>
</evidence>
<feature type="region of interest" description="Disordered" evidence="1">
    <location>
        <begin position="1"/>
        <end position="50"/>
    </location>
</feature>
<feature type="compositionally biased region" description="Basic and acidic residues" evidence="1">
    <location>
        <begin position="328"/>
        <end position="343"/>
    </location>
</feature>
<reference evidence="3" key="1">
    <citation type="submission" date="2014-03" db="EMBL/GenBank/DDBJ databases">
        <title>The Genome Sequence of Puccinia striiformis f. sp. tritici PST-78.</title>
        <authorList>
            <consortium name="The Broad Institute Genome Sequencing Platform"/>
            <person name="Cuomo C."/>
            <person name="Hulbert S."/>
            <person name="Chen X."/>
            <person name="Walker B."/>
            <person name="Young S.K."/>
            <person name="Zeng Q."/>
            <person name="Gargeya S."/>
            <person name="Fitzgerald M."/>
            <person name="Haas B."/>
            <person name="Abouelleil A."/>
            <person name="Alvarado L."/>
            <person name="Arachchi H.M."/>
            <person name="Berlin A.M."/>
            <person name="Chapman S.B."/>
            <person name="Goldberg J."/>
            <person name="Griggs A."/>
            <person name="Gujja S."/>
            <person name="Hansen M."/>
            <person name="Howarth C."/>
            <person name="Imamovic A."/>
            <person name="Larimer J."/>
            <person name="McCowan C."/>
            <person name="Montmayeur A."/>
            <person name="Murphy C."/>
            <person name="Neiman D."/>
            <person name="Pearson M."/>
            <person name="Priest M."/>
            <person name="Roberts A."/>
            <person name="Saif S."/>
            <person name="Shea T."/>
            <person name="Sisk P."/>
            <person name="Sykes S."/>
            <person name="Wortman J."/>
            <person name="Nusbaum C."/>
            <person name="Birren B."/>
        </authorList>
    </citation>
    <scope>NUCLEOTIDE SEQUENCE [LARGE SCALE GENOMIC DNA]</scope>
    <source>
        <strain evidence="3">race PST-78</strain>
    </source>
</reference>
<dbReference type="AlphaFoldDB" id="A0A0L0UZN4"/>
<evidence type="ECO:0000313" key="2">
    <source>
        <dbReference type="EMBL" id="KNE92234.1"/>
    </source>
</evidence>
<organism evidence="2 3">
    <name type="scientific">Puccinia striiformis f. sp. tritici PST-78</name>
    <dbReference type="NCBI Taxonomy" id="1165861"/>
    <lineage>
        <taxon>Eukaryota</taxon>
        <taxon>Fungi</taxon>
        <taxon>Dikarya</taxon>
        <taxon>Basidiomycota</taxon>
        <taxon>Pucciniomycotina</taxon>
        <taxon>Pucciniomycetes</taxon>
        <taxon>Pucciniales</taxon>
        <taxon>Pucciniaceae</taxon>
        <taxon>Puccinia</taxon>
    </lineage>
</organism>
<feature type="compositionally biased region" description="Polar residues" evidence="1">
    <location>
        <begin position="403"/>
        <end position="416"/>
    </location>
</feature>
<protein>
    <submittedName>
        <fullName evidence="2">Uncharacterized protein</fullName>
    </submittedName>
</protein>
<dbReference type="EMBL" id="AJIL01000170">
    <property type="protein sequence ID" value="KNE92234.1"/>
    <property type="molecule type" value="Genomic_DNA"/>
</dbReference>
<feature type="compositionally biased region" description="Polar residues" evidence="1">
    <location>
        <begin position="1"/>
        <end position="15"/>
    </location>
</feature>
<feature type="compositionally biased region" description="Basic and acidic residues" evidence="1">
    <location>
        <begin position="377"/>
        <end position="390"/>
    </location>
</feature>
<feature type="compositionally biased region" description="Basic and acidic residues" evidence="1">
    <location>
        <begin position="351"/>
        <end position="369"/>
    </location>
</feature>
<gene>
    <name evidence="2" type="ORF">PSTG_14328</name>
</gene>
<feature type="compositionally biased region" description="Basic and acidic residues" evidence="1">
    <location>
        <begin position="424"/>
        <end position="440"/>
    </location>
</feature>
<dbReference type="OrthoDB" id="2501708at2759"/>
<accession>A0A0L0UZN4</accession>